<protein>
    <recommendedName>
        <fullName evidence="4">DUF3810 domain-containing protein</fullName>
    </recommendedName>
</protein>
<accession>N1WNH2</accession>
<dbReference type="EMBL" id="APLF01000012">
    <property type="protein sequence ID" value="EMY80505.1"/>
    <property type="molecule type" value="Genomic_DNA"/>
</dbReference>
<keyword evidence="1" id="KW-0812">Transmembrane</keyword>
<dbReference type="SUPFAM" id="SSF55486">
    <property type="entry name" value="Metalloproteases ('zincins'), catalytic domain"/>
    <property type="match status" value="1"/>
</dbReference>
<feature type="transmembrane region" description="Helical" evidence="1">
    <location>
        <begin position="30"/>
        <end position="47"/>
    </location>
</feature>
<gene>
    <name evidence="2" type="ORF">pgond44_11701</name>
</gene>
<evidence type="ECO:0000313" key="2">
    <source>
        <dbReference type="EMBL" id="EMY80505.1"/>
    </source>
</evidence>
<name>N1WNH2_9FLAO</name>
<dbReference type="Proteomes" id="UP000012317">
    <property type="component" value="Unassembled WGS sequence"/>
</dbReference>
<proteinExistence type="predicted"/>
<reference evidence="2 3" key="1">
    <citation type="journal article" date="2014" name="Genome Biol. Evol.">
        <title>Extensive gene acquisition in the extremely psychrophilic bacterial species Psychroflexus torquis and the link to sea-ice ecosystem specialism.</title>
        <authorList>
            <person name="Feng S."/>
            <person name="Powell S.M."/>
            <person name="Wilson R."/>
            <person name="Bowman J.P."/>
        </authorList>
    </citation>
    <scope>NUCLEOTIDE SEQUENCE [LARGE SCALE GENOMIC DNA]</scope>
    <source>
        <strain evidence="2 3">ACAM 44</strain>
    </source>
</reference>
<comment type="caution">
    <text evidence="2">The sequence shown here is derived from an EMBL/GenBank/DDBJ whole genome shotgun (WGS) entry which is preliminary data.</text>
</comment>
<dbReference type="AlphaFoldDB" id="N1WNH2"/>
<sequence length="379" mass="44645">MVKFDLREEMQISRLLKINFKIEFLRNTNLKLLAIFFPIQLLFIFILKRCPDLVETYYSQSLFLYISQFQHFLTSWIPFSIGDLFYSALVLIILGWLIKLIRRKTKSLKTMLLEAFAFVSLIYFLFHVFWGFNYYRLPLHESLGISTEYSKADLLDYTCHLIQQTNTLHSQLVTEDSLKVDYDFTQKEVQNLVFQAYQNTSNTDLKITYRIENLKPSLFSLPLSYAGFSGYVNPFTNEAQYNYKIPTYKFPTTMAHEIGHQLGFSKENEANFIASIITMEDENKFLRYSGLTFALKYSLNDMYKKDPILSEVLISDLHPGVLKNYQEVQNFWETYTGPVELIMEKVYGNYLKVNNQPQGIESYSYVVALLVNYYQQQLH</sequence>
<keyword evidence="1" id="KW-0472">Membrane</keyword>
<feature type="transmembrane region" description="Helical" evidence="1">
    <location>
        <begin position="76"/>
        <end position="98"/>
    </location>
</feature>
<dbReference type="PATRIC" id="fig|1189619.4.peg.2416"/>
<dbReference type="STRING" id="1189619.pgond44_11701"/>
<evidence type="ECO:0000256" key="1">
    <source>
        <dbReference type="SAM" id="Phobius"/>
    </source>
</evidence>
<evidence type="ECO:0008006" key="4">
    <source>
        <dbReference type="Google" id="ProtNLM"/>
    </source>
</evidence>
<keyword evidence="1" id="KW-1133">Transmembrane helix</keyword>
<dbReference type="Pfam" id="PF12725">
    <property type="entry name" value="DUF3810"/>
    <property type="match status" value="1"/>
</dbReference>
<organism evidence="2 3">
    <name type="scientific">Psychroflexus gondwanensis ACAM 44</name>
    <dbReference type="NCBI Taxonomy" id="1189619"/>
    <lineage>
        <taxon>Bacteria</taxon>
        <taxon>Pseudomonadati</taxon>
        <taxon>Bacteroidota</taxon>
        <taxon>Flavobacteriia</taxon>
        <taxon>Flavobacteriales</taxon>
        <taxon>Flavobacteriaceae</taxon>
        <taxon>Psychroflexus</taxon>
    </lineage>
</organism>
<keyword evidence="3" id="KW-1185">Reference proteome</keyword>
<feature type="transmembrane region" description="Helical" evidence="1">
    <location>
        <begin position="110"/>
        <end position="132"/>
    </location>
</feature>
<dbReference type="InterPro" id="IPR024294">
    <property type="entry name" value="DUF3810"/>
</dbReference>
<evidence type="ECO:0000313" key="3">
    <source>
        <dbReference type="Proteomes" id="UP000012317"/>
    </source>
</evidence>
<dbReference type="eggNOG" id="ENOG502Z7T3">
    <property type="taxonomic scope" value="Bacteria"/>
</dbReference>